<gene>
    <name evidence="1" type="ORF">SAMN05216233_12858</name>
</gene>
<reference evidence="1 2" key="1">
    <citation type="submission" date="2016-10" db="EMBL/GenBank/DDBJ databases">
        <authorList>
            <person name="de Groot N.N."/>
        </authorList>
    </citation>
    <scope>NUCLEOTIDE SEQUENCE [LARGE SCALE GENOMIC DNA]</scope>
    <source>
        <strain evidence="1 2">AA1</strain>
    </source>
</reference>
<name>A0A1G5JE26_9BACT</name>
<dbReference type="EMBL" id="FMUX01000028">
    <property type="protein sequence ID" value="SCY86190.1"/>
    <property type="molecule type" value="Genomic_DNA"/>
</dbReference>
<sequence length="210" mass="23920">MDLSLPYLSLISLGNESLMADCLWLDLLFRLGESIKNESGTWYLTAYVDAITTLSPSFEGAYELAGTLVPKLTGDFQYTHEVLQKGEIHVSKGNPRYWYILFYLGINAYFGQDDAFLAARYIDAASKFPDTPTFLPVFAASLYTLSDNEFAGLAVVERYLKEFDDPYVLHRLREKQRSLQNKIDVNRHREFMRLIVNPNGSGFLEAIGFE</sequence>
<dbReference type="AlphaFoldDB" id="A0A1G5JE26"/>
<dbReference type="Proteomes" id="UP000198870">
    <property type="component" value="Unassembled WGS sequence"/>
</dbReference>
<keyword evidence="2" id="KW-1185">Reference proteome</keyword>
<evidence type="ECO:0000313" key="1">
    <source>
        <dbReference type="EMBL" id="SCY86190.1"/>
    </source>
</evidence>
<proteinExistence type="predicted"/>
<dbReference type="STRING" id="419481.SAMN05216233_12858"/>
<organism evidence="1 2">
    <name type="scientific">Desulfoluna spongiiphila</name>
    <dbReference type="NCBI Taxonomy" id="419481"/>
    <lineage>
        <taxon>Bacteria</taxon>
        <taxon>Pseudomonadati</taxon>
        <taxon>Thermodesulfobacteriota</taxon>
        <taxon>Desulfobacteria</taxon>
        <taxon>Desulfobacterales</taxon>
        <taxon>Desulfolunaceae</taxon>
        <taxon>Desulfoluna</taxon>
    </lineage>
</organism>
<protein>
    <submittedName>
        <fullName evidence="1">Uncharacterized protein</fullName>
    </submittedName>
</protein>
<evidence type="ECO:0000313" key="2">
    <source>
        <dbReference type="Proteomes" id="UP000198870"/>
    </source>
</evidence>
<accession>A0A1G5JE26</accession>